<dbReference type="RefSeq" id="WP_163607836.1">
    <property type="nucleotide sequence ID" value="NZ_JAABOO010000003.1"/>
</dbReference>
<feature type="transmembrane region" description="Helical" evidence="1">
    <location>
        <begin position="6"/>
        <end position="24"/>
    </location>
</feature>
<reference evidence="2 3" key="1">
    <citation type="submission" date="2020-01" db="EMBL/GenBank/DDBJ databases">
        <title>Leptobacterium flavescens.</title>
        <authorList>
            <person name="Wang G."/>
        </authorList>
    </citation>
    <scope>NUCLEOTIDE SEQUENCE [LARGE SCALE GENOMIC DNA]</scope>
    <source>
        <strain evidence="2 3">KCTC 22160</strain>
    </source>
</reference>
<keyword evidence="3" id="KW-1185">Reference proteome</keyword>
<name>A0A6P0UQ01_9FLAO</name>
<dbReference type="Proteomes" id="UP000468581">
    <property type="component" value="Unassembled WGS sequence"/>
</dbReference>
<proteinExistence type="predicted"/>
<sequence length="54" mass="6123">MKFIIYVFAVARGLLLPISIGIAMTDYKNNVFARGTKRPHNARLSSAIRMKHFS</sequence>
<keyword evidence="1" id="KW-0472">Membrane</keyword>
<evidence type="ECO:0000313" key="3">
    <source>
        <dbReference type="Proteomes" id="UP000468581"/>
    </source>
</evidence>
<accession>A0A6P0UQ01</accession>
<dbReference type="EMBL" id="JAABOO010000003">
    <property type="protein sequence ID" value="NER14550.1"/>
    <property type="molecule type" value="Genomic_DNA"/>
</dbReference>
<comment type="caution">
    <text evidence="2">The sequence shown here is derived from an EMBL/GenBank/DDBJ whole genome shotgun (WGS) entry which is preliminary data.</text>
</comment>
<keyword evidence="1" id="KW-1133">Transmembrane helix</keyword>
<dbReference type="AlphaFoldDB" id="A0A6P0UQ01"/>
<evidence type="ECO:0000256" key="1">
    <source>
        <dbReference type="SAM" id="Phobius"/>
    </source>
</evidence>
<gene>
    <name evidence="2" type="ORF">GWK08_13935</name>
</gene>
<protein>
    <submittedName>
        <fullName evidence="2">Uncharacterized protein</fullName>
    </submittedName>
</protein>
<evidence type="ECO:0000313" key="2">
    <source>
        <dbReference type="EMBL" id="NER14550.1"/>
    </source>
</evidence>
<keyword evidence="1" id="KW-0812">Transmembrane</keyword>
<organism evidence="2 3">
    <name type="scientific">Leptobacterium flavescens</name>
    <dbReference type="NCBI Taxonomy" id="472055"/>
    <lineage>
        <taxon>Bacteria</taxon>
        <taxon>Pseudomonadati</taxon>
        <taxon>Bacteroidota</taxon>
        <taxon>Flavobacteriia</taxon>
        <taxon>Flavobacteriales</taxon>
        <taxon>Flavobacteriaceae</taxon>
        <taxon>Leptobacterium</taxon>
    </lineage>
</organism>